<name>A0ABR8LXL6_9FLAO</name>
<proteinExistence type="predicted"/>
<gene>
    <name evidence="5" type="ORF">IEG06_07205</name>
</gene>
<keyword evidence="1" id="KW-0805">Transcription regulation</keyword>
<dbReference type="InterPro" id="IPR011051">
    <property type="entry name" value="RmlC_Cupin_sf"/>
</dbReference>
<comment type="caution">
    <text evidence="5">The sequence shown here is derived from an EMBL/GenBank/DDBJ whole genome shotgun (WGS) entry which is preliminary data.</text>
</comment>
<dbReference type="Gene3D" id="1.10.10.60">
    <property type="entry name" value="Homeodomain-like"/>
    <property type="match status" value="2"/>
</dbReference>
<sequence>MNTKPTLKKITPSFGSSIIAVQKTKKRKRSDAFWHFHPEVEMVYVNKGKGRRHIGNHLSYFNNSQLILIGSNLPHNGFTDRLTSKGKETLVQFHPQFLGDALNALPEMKNILQLLERAKKGILFKPEIKKIVGPKIEKLPKYEGIKRVTKLLEILELLALTNDYTLLNENGYVFETQPQDTNKIDKIYKYVNKNFQNHITLDQIAEEVSLTVPAFCRYFKKITGKTFTQFVNEYRVFYATKLLTESQSSITDICFECGFNNFSHFNKVFNEVVGKSASKYRSEIKSMVQP</sequence>
<dbReference type="PANTHER" id="PTHR43280">
    <property type="entry name" value="ARAC-FAMILY TRANSCRIPTIONAL REGULATOR"/>
    <property type="match status" value="1"/>
</dbReference>
<dbReference type="PANTHER" id="PTHR43280:SF27">
    <property type="entry name" value="TRANSCRIPTIONAL REGULATOR MTLR"/>
    <property type="match status" value="1"/>
</dbReference>
<dbReference type="Pfam" id="PF12833">
    <property type="entry name" value="HTH_18"/>
    <property type="match status" value="1"/>
</dbReference>
<dbReference type="Proteomes" id="UP000627521">
    <property type="component" value="Unassembled WGS sequence"/>
</dbReference>
<dbReference type="PROSITE" id="PS01124">
    <property type="entry name" value="HTH_ARAC_FAMILY_2"/>
    <property type="match status" value="1"/>
</dbReference>
<dbReference type="EMBL" id="JACXXH010000003">
    <property type="protein sequence ID" value="MBD3863235.1"/>
    <property type="molecule type" value="Genomic_DNA"/>
</dbReference>
<dbReference type="PROSITE" id="PS00041">
    <property type="entry name" value="HTH_ARAC_FAMILY_1"/>
    <property type="match status" value="1"/>
</dbReference>
<keyword evidence="2" id="KW-0238">DNA-binding</keyword>
<evidence type="ECO:0000313" key="6">
    <source>
        <dbReference type="Proteomes" id="UP000627521"/>
    </source>
</evidence>
<evidence type="ECO:0000256" key="2">
    <source>
        <dbReference type="ARBA" id="ARBA00023125"/>
    </source>
</evidence>
<keyword evidence="6" id="KW-1185">Reference proteome</keyword>
<dbReference type="InterPro" id="IPR018060">
    <property type="entry name" value="HTH_AraC"/>
</dbReference>
<dbReference type="SMART" id="SM00342">
    <property type="entry name" value="HTH_ARAC"/>
    <property type="match status" value="1"/>
</dbReference>
<evidence type="ECO:0000256" key="3">
    <source>
        <dbReference type="ARBA" id="ARBA00023163"/>
    </source>
</evidence>
<protein>
    <submittedName>
        <fullName evidence="5">Helix-turn-helix domain-containing protein</fullName>
    </submittedName>
</protein>
<keyword evidence="3" id="KW-0804">Transcription</keyword>
<feature type="domain" description="HTH araC/xylS-type" evidence="4">
    <location>
        <begin position="185"/>
        <end position="283"/>
    </location>
</feature>
<reference evidence="5 6" key="1">
    <citation type="submission" date="2020-09" db="EMBL/GenBank/DDBJ databases">
        <title>Bacillus nautilus sp. nov., Chryseoglobus crepusculi sp. nov, and Psychrobacter noctis sp. nov., isolated from deep-sea sponges from the equatorial Atlantic.</title>
        <authorList>
            <person name="Stennett H.L."/>
            <person name="Williams S.E."/>
        </authorList>
    </citation>
    <scope>NUCLEOTIDE SEQUENCE [LARGE SCALE GENOMIC DNA]</scope>
    <source>
        <strain evidence="5 6">28M-24</strain>
    </source>
</reference>
<dbReference type="InterPro" id="IPR009057">
    <property type="entry name" value="Homeodomain-like_sf"/>
</dbReference>
<dbReference type="InterPro" id="IPR018062">
    <property type="entry name" value="HTH_AraC-typ_CS"/>
</dbReference>
<evidence type="ECO:0000313" key="5">
    <source>
        <dbReference type="EMBL" id="MBD3863235.1"/>
    </source>
</evidence>
<dbReference type="SUPFAM" id="SSF51182">
    <property type="entry name" value="RmlC-like cupins"/>
    <property type="match status" value="1"/>
</dbReference>
<evidence type="ECO:0000259" key="4">
    <source>
        <dbReference type="PROSITE" id="PS01124"/>
    </source>
</evidence>
<accession>A0ABR8LXL6</accession>
<dbReference type="SUPFAM" id="SSF46689">
    <property type="entry name" value="Homeodomain-like"/>
    <property type="match status" value="2"/>
</dbReference>
<evidence type="ECO:0000256" key="1">
    <source>
        <dbReference type="ARBA" id="ARBA00023015"/>
    </source>
</evidence>
<dbReference type="RefSeq" id="WP_191099601.1">
    <property type="nucleotide sequence ID" value="NZ_JACXXF010000003.1"/>
</dbReference>
<organism evidence="5 6">
    <name type="scientific">Olleya marilimosa</name>
    <dbReference type="NCBI Taxonomy" id="272164"/>
    <lineage>
        <taxon>Bacteria</taxon>
        <taxon>Pseudomonadati</taxon>
        <taxon>Bacteroidota</taxon>
        <taxon>Flavobacteriia</taxon>
        <taxon>Flavobacteriales</taxon>
        <taxon>Flavobacteriaceae</taxon>
    </lineage>
</organism>